<comment type="similarity">
    <text evidence="1">Belongs to the trans-sulfuration enzymes family.</text>
</comment>
<dbReference type="EC" id="4.4.1.8" evidence="3"/>
<evidence type="ECO:0000313" key="3">
    <source>
        <dbReference type="EMBL" id="STR43828.1"/>
    </source>
</evidence>
<dbReference type="Proteomes" id="UP000255050">
    <property type="component" value="Unassembled WGS sequence"/>
</dbReference>
<dbReference type="PANTHER" id="PTHR43500">
    <property type="entry name" value="CYSTATHIONINE BETA-LYASE-RELATED"/>
    <property type="match status" value="1"/>
</dbReference>
<dbReference type="InterPro" id="IPR006233">
    <property type="entry name" value="Cys_b_lyase_bac"/>
</dbReference>
<organism evidence="3 4">
    <name type="scientific">Klebsiella michiganensis</name>
    <dbReference type="NCBI Taxonomy" id="1134687"/>
    <lineage>
        <taxon>Bacteria</taxon>
        <taxon>Pseudomonadati</taxon>
        <taxon>Pseudomonadota</taxon>
        <taxon>Gammaproteobacteria</taxon>
        <taxon>Enterobacterales</taxon>
        <taxon>Enterobacteriaceae</taxon>
        <taxon>Klebsiella/Raoultella group</taxon>
        <taxon>Klebsiella</taxon>
    </lineage>
</organism>
<evidence type="ECO:0000313" key="4">
    <source>
        <dbReference type="Proteomes" id="UP000255050"/>
    </source>
</evidence>
<name>A0A7H4M602_9ENTR</name>
<keyword evidence="2 3" id="KW-0456">Lyase</keyword>
<accession>A0A7H4M602</accession>
<sequence>MVGTAVSNERCWAQLRENAYLMGQMVDADTAYMTSRGPAHPGRPPASTP</sequence>
<dbReference type="GO" id="GO:0047804">
    <property type="term" value="F:cysteine-S-conjugate beta-lyase activity"/>
    <property type="evidence" value="ECO:0007669"/>
    <property type="project" value="InterPro"/>
</dbReference>
<gene>
    <name evidence="3" type="primary">metC_2</name>
    <name evidence="3" type="ORF">NCTC11694_05116</name>
</gene>
<dbReference type="AlphaFoldDB" id="A0A7H4M602"/>
<evidence type="ECO:0000256" key="1">
    <source>
        <dbReference type="ARBA" id="ARBA00009077"/>
    </source>
</evidence>
<dbReference type="EMBL" id="UGJR01000002">
    <property type="protein sequence ID" value="STR43828.1"/>
    <property type="molecule type" value="Genomic_DNA"/>
</dbReference>
<dbReference type="GO" id="GO:0019450">
    <property type="term" value="P:L-cysteine catabolic process to pyruvate"/>
    <property type="evidence" value="ECO:0007669"/>
    <property type="project" value="TreeGrafter"/>
</dbReference>
<reference evidence="3 4" key="1">
    <citation type="submission" date="2018-06" db="EMBL/GenBank/DDBJ databases">
        <authorList>
            <consortium name="Pathogen Informatics"/>
            <person name="Doyle S."/>
        </authorList>
    </citation>
    <scope>NUCLEOTIDE SEQUENCE [LARGE SCALE GENOMIC DNA]</scope>
    <source>
        <strain evidence="3 4">NCTC11694</strain>
    </source>
</reference>
<dbReference type="PANTHER" id="PTHR43500:SF1">
    <property type="entry name" value="CYSTATHIONINE BETA-LYASE-RELATED"/>
    <property type="match status" value="1"/>
</dbReference>
<proteinExistence type="inferred from homology"/>
<comment type="caution">
    <text evidence="3">The sequence shown here is derived from an EMBL/GenBank/DDBJ whole genome shotgun (WGS) entry which is preliminary data.</text>
</comment>
<evidence type="ECO:0000256" key="2">
    <source>
        <dbReference type="ARBA" id="ARBA00023239"/>
    </source>
</evidence>
<protein>
    <submittedName>
        <fullName evidence="3">Cystathionine beta-lyase</fullName>
        <ecNumber evidence="3">4.4.1.8</ecNumber>
    </submittedName>
</protein>